<name>A0ABQ0G8G9_9PEZI</name>
<dbReference type="Proteomes" id="UP001628179">
    <property type="component" value="Unassembled WGS sequence"/>
</dbReference>
<keyword evidence="2" id="KW-0732">Signal</keyword>
<comment type="caution">
    <text evidence="3">The sequence shown here is derived from an EMBL/GenBank/DDBJ whole genome shotgun (WGS) entry which is preliminary data.</text>
</comment>
<sequence length="207" mass="21886">MKFGGQLAALVLTAAAGLCSAAGFTNSFDAVTSGSSVQLTWEDVAAQHLPLCITAQLIERSGEDGYRANAYRVNITTAASGTSYLWTSVPYPLRWIPSGLYQLELRSSSSTGDDTPLLAKSPFFSISESGVVGDMPGPGEAPPQPTLVGYDSEVASGVSKPLAIGLGVAIGIPSIVGLAVVSWCFRKRQRRAAMEKRKLKRSEFIID</sequence>
<feature type="chain" id="PRO_5045314217" evidence="2">
    <location>
        <begin position="22"/>
        <end position="207"/>
    </location>
</feature>
<reference evidence="3 4" key="1">
    <citation type="submission" date="2024-09" db="EMBL/GenBank/DDBJ databases">
        <title>Itraconazole resistance in Madurella fahalii resulting from another homologue of gene encoding cytochrome P450 14-alpha sterol demethylase (CYP51).</title>
        <authorList>
            <person name="Yoshioka I."/>
            <person name="Fahal A.H."/>
            <person name="Kaneko S."/>
            <person name="Yaguchi T."/>
        </authorList>
    </citation>
    <scope>NUCLEOTIDE SEQUENCE [LARGE SCALE GENOMIC DNA]</scope>
    <source>
        <strain evidence="3 4">IFM 68171</strain>
    </source>
</reference>
<dbReference type="EMBL" id="BAAFSV010000002">
    <property type="protein sequence ID" value="GAB1313949.1"/>
    <property type="molecule type" value="Genomic_DNA"/>
</dbReference>
<keyword evidence="1" id="KW-1133">Transmembrane helix</keyword>
<evidence type="ECO:0000256" key="1">
    <source>
        <dbReference type="SAM" id="Phobius"/>
    </source>
</evidence>
<dbReference type="RefSeq" id="XP_070915680.1">
    <property type="nucleotide sequence ID" value="XM_071059579.1"/>
</dbReference>
<evidence type="ECO:0000313" key="4">
    <source>
        <dbReference type="Proteomes" id="UP001628179"/>
    </source>
</evidence>
<protein>
    <submittedName>
        <fullName evidence="3">Uncharacterized protein</fullName>
    </submittedName>
</protein>
<organism evidence="3 4">
    <name type="scientific">Madurella fahalii</name>
    <dbReference type="NCBI Taxonomy" id="1157608"/>
    <lineage>
        <taxon>Eukaryota</taxon>
        <taxon>Fungi</taxon>
        <taxon>Dikarya</taxon>
        <taxon>Ascomycota</taxon>
        <taxon>Pezizomycotina</taxon>
        <taxon>Sordariomycetes</taxon>
        <taxon>Sordariomycetidae</taxon>
        <taxon>Sordariales</taxon>
        <taxon>Sordariales incertae sedis</taxon>
        <taxon>Madurella</taxon>
    </lineage>
</organism>
<evidence type="ECO:0000313" key="3">
    <source>
        <dbReference type="EMBL" id="GAB1313949.1"/>
    </source>
</evidence>
<keyword evidence="1" id="KW-0812">Transmembrane</keyword>
<feature type="transmembrane region" description="Helical" evidence="1">
    <location>
        <begin position="162"/>
        <end position="185"/>
    </location>
</feature>
<accession>A0ABQ0G8G9</accession>
<keyword evidence="4" id="KW-1185">Reference proteome</keyword>
<gene>
    <name evidence="3" type="ORF">MFIFM68171_04159</name>
</gene>
<proteinExistence type="predicted"/>
<keyword evidence="1" id="KW-0472">Membrane</keyword>
<feature type="signal peptide" evidence="2">
    <location>
        <begin position="1"/>
        <end position="21"/>
    </location>
</feature>
<evidence type="ECO:0000256" key="2">
    <source>
        <dbReference type="SAM" id="SignalP"/>
    </source>
</evidence>
<dbReference type="GeneID" id="98174902"/>